<comment type="caution">
    <text evidence="2">The sequence shown here is derived from an EMBL/GenBank/DDBJ whole genome shotgun (WGS) entry which is preliminary data.</text>
</comment>
<proteinExistence type="predicted"/>
<feature type="region of interest" description="Disordered" evidence="1">
    <location>
        <begin position="30"/>
        <end position="52"/>
    </location>
</feature>
<dbReference type="AlphaFoldDB" id="A0AAN8F9W2"/>
<dbReference type="EMBL" id="WIXE01016940">
    <property type="protein sequence ID" value="KAK5972159.1"/>
    <property type="molecule type" value="Genomic_DNA"/>
</dbReference>
<feature type="compositionally biased region" description="Polar residues" evidence="1">
    <location>
        <begin position="34"/>
        <end position="51"/>
    </location>
</feature>
<organism evidence="2 3">
    <name type="scientific">Trichostrongylus colubriformis</name>
    <name type="common">Black scour worm</name>
    <dbReference type="NCBI Taxonomy" id="6319"/>
    <lineage>
        <taxon>Eukaryota</taxon>
        <taxon>Metazoa</taxon>
        <taxon>Ecdysozoa</taxon>
        <taxon>Nematoda</taxon>
        <taxon>Chromadorea</taxon>
        <taxon>Rhabditida</taxon>
        <taxon>Rhabditina</taxon>
        <taxon>Rhabditomorpha</taxon>
        <taxon>Strongyloidea</taxon>
        <taxon>Trichostrongylidae</taxon>
        <taxon>Trichostrongylus</taxon>
    </lineage>
</organism>
<keyword evidence="3" id="KW-1185">Reference proteome</keyword>
<evidence type="ECO:0000256" key="1">
    <source>
        <dbReference type="SAM" id="MobiDB-lite"/>
    </source>
</evidence>
<dbReference type="Proteomes" id="UP001331761">
    <property type="component" value="Unassembled WGS sequence"/>
</dbReference>
<name>A0AAN8F9W2_TRICO</name>
<evidence type="ECO:0000313" key="3">
    <source>
        <dbReference type="Proteomes" id="UP001331761"/>
    </source>
</evidence>
<evidence type="ECO:0000313" key="2">
    <source>
        <dbReference type="EMBL" id="KAK5972159.1"/>
    </source>
</evidence>
<reference evidence="2 3" key="1">
    <citation type="submission" date="2019-10" db="EMBL/GenBank/DDBJ databases">
        <title>Assembly and Annotation for the nematode Trichostrongylus colubriformis.</title>
        <authorList>
            <person name="Martin J."/>
        </authorList>
    </citation>
    <scope>NUCLEOTIDE SEQUENCE [LARGE SCALE GENOMIC DNA]</scope>
    <source>
        <strain evidence="2">G859</strain>
        <tissue evidence="2">Whole worm</tissue>
    </source>
</reference>
<sequence length="232" mass="26055">MSQVQYPLVEPIWKQPFQVINKVSKRANKPVKNGRSTVNSTQSNVLTTESTDPPELTTFHVISKRRQEKLRGAGPVSKVTVLLDTGAVISFVDSSLAERPVLEETSTIIDTFGSVENRECHYKVHSPPRPSSDYLFWHYKFCTIYTRALEAPKLPLAGKAQPQGNGCQQLYQAADQLRYNVTHNYGINIGRWGAARWMESILGNGGGWYRTVRKFWEGAQGEDGQENIATVQ</sequence>
<accession>A0AAN8F9W2</accession>
<protein>
    <submittedName>
        <fullName evidence="2">Uncharacterized protein</fullName>
    </submittedName>
</protein>
<gene>
    <name evidence="2" type="ORF">GCK32_018050</name>
</gene>